<reference evidence="4 5" key="1">
    <citation type="submission" date="2014-04" db="EMBL/GenBank/DDBJ databases">
        <title>Draft Genome Sequence of Synergistes jonesii.</title>
        <authorList>
            <person name="Coil D.A."/>
            <person name="Eisen J.A."/>
            <person name="Holland-Moritz H.E."/>
        </authorList>
    </citation>
    <scope>NUCLEOTIDE SEQUENCE [LARGE SCALE GENOMIC DNA]</scope>
    <source>
        <strain evidence="4 5">78-1</strain>
    </source>
</reference>
<dbReference type="GO" id="GO:0019693">
    <property type="term" value="P:ribose phosphate metabolic process"/>
    <property type="evidence" value="ECO:0007669"/>
    <property type="project" value="TreeGrafter"/>
</dbReference>
<evidence type="ECO:0000256" key="2">
    <source>
        <dbReference type="ARBA" id="ARBA00022801"/>
    </source>
</evidence>
<dbReference type="RefSeq" id="WP_236617106.1">
    <property type="nucleotide sequence ID" value="NZ_JAXDSK010000047.1"/>
</dbReference>
<evidence type="ECO:0000313" key="5">
    <source>
        <dbReference type="Proteomes" id="UP000027665"/>
    </source>
</evidence>
<keyword evidence="5" id="KW-1185">Reference proteome</keyword>
<dbReference type="SUPFAM" id="SSF55811">
    <property type="entry name" value="Nudix"/>
    <property type="match status" value="1"/>
</dbReference>
<dbReference type="PROSITE" id="PS51462">
    <property type="entry name" value="NUDIX"/>
    <property type="match status" value="1"/>
</dbReference>
<dbReference type="STRING" id="2754.EH55_07590"/>
<protein>
    <submittedName>
        <fullName evidence="4">ADP-ribose pyrophosphatase</fullName>
    </submittedName>
</protein>
<comment type="caution">
    <text evidence="4">The sequence shown here is derived from an EMBL/GenBank/DDBJ whole genome shotgun (WGS) entry which is preliminary data.</text>
</comment>
<sequence length="180" mass="20552">MSENPLRNIISSEYVYKGHIGNLRVDMVKFPSGELKPREVVEHKPAVAILPVDEKGRILLVKQYRHAVDEEIFEIPAGIVEDGEEPRGAASRELREEIGFLPRRLEEIAEIYSSPGFCTEKIYVYYAAELAPSPLPQDDDEYIEAFGFAPAEIEKMISERKIRDGKTVMAYYWYKSGNPK</sequence>
<dbReference type="GO" id="GO:0005829">
    <property type="term" value="C:cytosol"/>
    <property type="evidence" value="ECO:0007669"/>
    <property type="project" value="TreeGrafter"/>
</dbReference>
<keyword evidence="2" id="KW-0378">Hydrolase</keyword>
<dbReference type="Gene3D" id="3.90.79.10">
    <property type="entry name" value="Nucleoside Triphosphate Pyrophosphohydrolase"/>
    <property type="match status" value="1"/>
</dbReference>
<dbReference type="InterPro" id="IPR015797">
    <property type="entry name" value="NUDIX_hydrolase-like_dom_sf"/>
</dbReference>
<evidence type="ECO:0000313" key="4">
    <source>
        <dbReference type="EMBL" id="KEJ91822.1"/>
    </source>
</evidence>
<gene>
    <name evidence="4" type="ORF">EH55_07590</name>
</gene>
<evidence type="ECO:0000259" key="3">
    <source>
        <dbReference type="PROSITE" id="PS51462"/>
    </source>
</evidence>
<dbReference type="InterPro" id="IPR000086">
    <property type="entry name" value="NUDIX_hydrolase_dom"/>
</dbReference>
<dbReference type="Pfam" id="PF00293">
    <property type="entry name" value="NUDIX"/>
    <property type="match status" value="1"/>
</dbReference>
<name>A0A073J291_9BACT</name>
<comment type="cofactor">
    <cofactor evidence="1">
        <name>Mg(2+)</name>
        <dbReference type="ChEBI" id="CHEBI:18420"/>
    </cofactor>
</comment>
<accession>A0A073J291</accession>
<dbReference type="PANTHER" id="PTHR11839:SF18">
    <property type="entry name" value="NUDIX HYDROLASE DOMAIN-CONTAINING PROTEIN"/>
    <property type="match status" value="1"/>
</dbReference>
<dbReference type="EMBL" id="JMKI01000037">
    <property type="protein sequence ID" value="KEJ91822.1"/>
    <property type="molecule type" value="Genomic_DNA"/>
</dbReference>
<dbReference type="AlphaFoldDB" id="A0A073J291"/>
<feature type="domain" description="Nudix hydrolase" evidence="3">
    <location>
        <begin position="42"/>
        <end position="170"/>
    </location>
</feature>
<dbReference type="InterPro" id="IPR020084">
    <property type="entry name" value="NUDIX_hydrolase_CS"/>
</dbReference>
<dbReference type="PANTHER" id="PTHR11839">
    <property type="entry name" value="UDP/ADP-SUGAR PYROPHOSPHATASE"/>
    <property type="match status" value="1"/>
</dbReference>
<dbReference type="CDD" id="cd03424">
    <property type="entry name" value="NUDIX_ADPRase_Nudt5_UGPPase_Nudt14"/>
    <property type="match status" value="1"/>
</dbReference>
<dbReference type="FunFam" id="3.90.79.10:FF:000024">
    <property type="entry name" value="ADP-ribose pyrophosphatase"/>
    <property type="match status" value="1"/>
</dbReference>
<evidence type="ECO:0000256" key="1">
    <source>
        <dbReference type="ARBA" id="ARBA00001946"/>
    </source>
</evidence>
<organism evidence="4 5">
    <name type="scientific">Synergistes jonesii</name>
    <dbReference type="NCBI Taxonomy" id="2754"/>
    <lineage>
        <taxon>Bacteria</taxon>
        <taxon>Thermotogati</taxon>
        <taxon>Synergistota</taxon>
        <taxon>Synergistia</taxon>
        <taxon>Synergistales</taxon>
        <taxon>Synergistaceae</taxon>
        <taxon>Synergistes</taxon>
    </lineage>
</organism>
<proteinExistence type="predicted"/>
<dbReference type="PROSITE" id="PS00893">
    <property type="entry name" value="NUDIX_BOX"/>
    <property type="match status" value="1"/>
</dbReference>
<dbReference type="eggNOG" id="COG0494">
    <property type="taxonomic scope" value="Bacteria"/>
</dbReference>
<dbReference type="GeneID" id="90984102"/>
<dbReference type="GO" id="GO:0016787">
    <property type="term" value="F:hydrolase activity"/>
    <property type="evidence" value="ECO:0007669"/>
    <property type="project" value="UniProtKB-KW"/>
</dbReference>
<dbReference type="GO" id="GO:0006753">
    <property type="term" value="P:nucleoside phosphate metabolic process"/>
    <property type="evidence" value="ECO:0007669"/>
    <property type="project" value="TreeGrafter"/>
</dbReference>
<dbReference type="Proteomes" id="UP000027665">
    <property type="component" value="Unassembled WGS sequence"/>
</dbReference>